<dbReference type="InterPro" id="IPR024173">
    <property type="entry name" value="Pesterase_MJ0037-like"/>
</dbReference>
<accession>A0A6I4HXW4</accession>
<reference evidence="2 3" key="1">
    <citation type="submission" date="2020-12" db="EMBL/GenBank/DDBJ databases">
        <title>HMF7856_wgs.fasta genome submission.</title>
        <authorList>
            <person name="Kang H."/>
            <person name="Kim H."/>
            <person name="Joh K."/>
        </authorList>
    </citation>
    <scope>NUCLEOTIDE SEQUENCE [LARGE SCALE GENOMIC DNA]</scope>
    <source>
        <strain evidence="2 3">HMF7856</strain>
    </source>
</reference>
<proteinExistence type="predicted"/>
<dbReference type="InterPro" id="IPR029052">
    <property type="entry name" value="Metallo-depent_PP-like"/>
</dbReference>
<dbReference type="Gene3D" id="3.60.21.10">
    <property type="match status" value="1"/>
</dbReference>
<dbReference type="GO" id="GO:0004519">
    <property type="term" value="F:endonuclease activity"/>
    <property type="evidence" value="ECO:0007669"/>
    <property type="project" value="UniProtKB-KW"/>
</dbReference>
<organism evidence="2 3">
    <name type="scientific">Mucilaginibacter ginkgonis</name>
    <dbReference type="NCBI Taxonomy" id="2682091"/>
    <lineage>
        <taxon>Bacteria</taxon>
        <taxon>Pseudomonadati</taxon>
        <taxon>Bacteroidota</taxon>
        <taxon>Sphingobacteriia</taxon>
        <taxon>Sphingobacteriales</taxon>
        <taxon>Sphingobacteriaceae</taxon>
        <taxon>Mucilaginibacter</taxon>
    </lineage>
</organism>
<dbReference type="AlphaFoldDB" id="A0A6I4HXW4"/>
<sequence length="220" mass="24841">MKICAEAELNLLNQDLLLLPEKAIYWKQENALIAADVHLGKSGHFRKAGIAIPQNMAQEDLAVLSDLIRQYNPSKLIFLGDLFHSEINTDWDWFALWRAQFPKLHIVLVKGNHDIINDKHYHLLGIETPEELSYGPFLMLHHPLKENKLANAQGYVLCGHIHPGVRLQGRGRQAVTLPCFTFGARQAILPSFGKFTGKVAIRHQQADKVYGVLNDRVIAV</sequence>
<dbReference type="InterPro" id="IPR004843">
    <property type="entry name" value="Calcineurin-like_PHP"/>
</dbReference>
<dbReference type="Pfam" id="PF00149">
    <property type="entry name" value="Metallophos"/>
    <property type="match status" value="1"/>
</dbReference>
<evidence type="ECO:0000259" key="1">
    <source>
        <dbReference type="Pfam" id="PF00149"/>
    </source>
</evidence>
<evidence type="ECO:0000313" key="2">
    <source>
        <dbReference type="EMBL" id="QQL49409.1"/>
    </source>
</evidence>
<dbReference type="EC" id="3.1.-.-" evidence="2"/>
<name>A0A6I4HXW4_9SPHI</name>
<keyword evidence="2" id="KW-0255">Endonuclease</keyword>
<dbReference type="PIRSF" id="PIRSF000887">
    <property type="entry name" value="Pesterase_MJ0037"/>
    <property type="match status" value="1"/>
</dbReference>
<dbReference type="RefSeq" id="WP_157524524.1">
    <property type="nucleotide sequence ID" value="NZ_CP066775.1"/>
</dbReference>
<evidence type="ECO:0000313" key="3">
    <source>
        <dbReference type="Proteomes" id="UP000429232"/>
    </source>
</evidence>
<dbReference type="KEGG" id="mgik:GO620_014725"/>
<feature type="domain" description="Calcineurin-like phosphoesterase" evidence="1">
    <location>
        <begin position="32"/>
        <end position="162"/>
    </location>
</feature>
<dbReference type="PANTHER" id="PTHR39323">
    <property type="entry name" value="BLR1149 PROTEIN"/>
    <property type="match status" value="1"/>
</dbReference>
<gene>
    <name evidence="2" type="primary">pdeM</name>
    <name evidence="2" type="ORF">GO620_014725</name>
</gene>
<keyword evidence="2" id="KW-0540">Nuclease</keyword>
<dbReference type="PANTHER" id="PTHR39323:SF1">
    <property type="entry name" value="BLR1149 PROTEIN"/>
    <property type="match status" value="1"/>
</dbReference>
<keyword evidence="3" id="KW-1185">Reference proteome</keyword>
<dbReference type="EMBL" id="CP066775">
    <property type="protein sequence ID" value="QQL49409.1"/>
    <property type="molecule type" value="Genomic_DNA"/>
</dbReference>
<dbReference type="InterPro" id="IPR026336">
    <property type="entry name" value="PdeM-like"/>
</dbReference>
<dbReference type="GO" id="GO:0016787">
    <property type="term" value="F:hydrolase activity"/>
    <property type="evidence" value="ECO:0007669"/>
    <property type="project" value="UniProtKB-KW"/>
</dbReference>
<keyword evidence="2" id="KW-0436">Ligase</keyword>
<dbReference type="GO" id="GO:0016874">
    <property type="term" value="F:ligase activity"/>
    <property type="evidence" value="ECO:0007669"/>
    <property type="project" value="UniProtKB-KW"/>
</dbReference>
<dbReference type="NCBIfam" id="TIGR04123">
    <property type="entry name" value="P_estr_lig_assc"/>
    <property type="match status" value="1"/>
</dbReference>
<dbReference type="Proteomes" id="UP000429232">
    <property type="component" value="Chromosome"/>
</dbReference>
<dbReference type="SUPFAM" id="SSF56300">
    <property type="entry name" value="Metallo-dependent phosphatases"/>
    <property type="match status" value="1"/>
</dbReference>
<protein>
    <submittedName>
        <fullName evidence="2">Ligase-associated DNA damage response endonuclease PdeM</fullName>
        <ecNumber evidence="2">3.1.-.-</ecNumber>
    </submittedName>
</protein>
<keyword evidence="2" id="KW-0378">Hydrolase</keyword>